<dbReference type="EMBL" id="CR555307">
    <property type="protein sequence ID" value="CAI10418.1"/>
    <property type="molecule type" value="Genomic_DNA"/>
</dbReference>
<sequence length="70" mass="7357">MGKLSSAQAKILAAINAGGRLALEARAGRYIRTHADGKVCPVDQQPILLMIRSGLLQQTLTGECSPSDGH</sequence>
<evidence type="ECO:0000313" key="2">
    <source>
        <dbReference type="Proteomes" id="UP000006552"/>
    </source>
</evidence>
<dbReference type="HOGENOM" id="CLU_2748983_0_0_4"/>
<protein>
    <submittedName>
        <fullName evidence="1">Uncharacterized protein</fullName>
    </submittedName>
</protein>
<keyword evidence="1" id="KW-0614">Plasmid</keyword>
<dbReference type="AlphaFoldDB" id="Q5NWZ6"/>
<gene>
    <name evidence="1" type="ORF">p1D18</name>
</gene>
<keyword evidence="2" id="KW-1185">Reference proteome</keyword>
<dbReference type="Proteomes" id="UP000006552">
    <property type="component" value="Plasmid 1"/>
</dbReference>
<dbReference type="KEGG" id="eba:p1D18"/>
<name>Q5NWZ6_AROAE</name>
<organism evidence="1 2">
    <name type="scientific">Aromatoleum aromaticum (strain DSM 19018 / LMG 30748 / EbN1)</name>
    <name type="common">Azoarcus sp. (strain EbN1)</name>
    <dbReference type="NCBI Taxonomy" id="76114"/>
    <lineage>
        <taxon>Bacteria</taxon>
        <taxon>Pseudomonadati</taxon>
        <taxon>Pseudomonadota</taxon>
        <taxon>Betaproteobacteria</taxon>
        <taxon>Rhodocyclales</taxon>
        <taxon>Rhodocyclaceae</taxon>
        <taxon>Aromatoleum</taxon>
    </lineage>
</organism>
<proteinExistence type="predicted"/>
<accession>Q5NWZ6</accession>
<dbReference type="RefSeq" id="WP_011254761.1">
    <property type="nucleotide sequence ID" value="NC_006823.1"/>
</dbReference>
<geneLocation type="plasmid" evidence="2">
    <name>pAzo1</name>
</geneLocation>
<evidence type="ECO:0000313" key="1">
    <source>
        <dbReference type="EMBL" id="CAI10418.1"/>
    </source>
</evidence>
<reference evidence="1 2" key="1">
    <citation type="journal article" date="2005" name="Arch. Microbiol.">
        <title>The genome sequence of an anaerobic aromatic-degrading denitrifying bacterium, strain EbN1.</title>
        <authorList>
            <person name="Rabus R."/>
            <person name="Kube M."/>
            <person name="Heider J."/>
            <person name="Beck A."/>
            <person name="Heitmann K."/>
            <person name="Widdel F."/>
            <person name="Reinhardt R."/>
        </authorList>
    </citation>
    <scope>NUCLEOTIDE SEQUENCE [LARGE SCALE GENOMIC DNA]</scope>
    <source>
        <strain evidence="1 2">EbN1</strain>
        <plasmid evidence="2">Plasmid pAzo1</plasmid>
    </source>
</reference>